<dbReference type="EMBL" id="JAADJZ010000031">
    <property type="protein sequence ID" value="KAF2865762.1"/>
    <property type="molecule type" value="Genomic_DNA"/>
</dbReference>
<organism evidence="1 2">
    <name type="scientific">Massariosphaeria phaeospora</name>
    <dbReference type="NCBI Taxonomy" id="100035"/>
    <lineage>
        <taxon>Eukaryota</taxon>
        <taxon>Fungi</taxon>
        <taxon>Dikarya</taxon>
        <taxon>Ascomycota</taxon>
        <taxon>Pezizomycotina</taxon>
        <taxon>Dothideomycetes</taxon>
        <taxon>Pleosporomycetidae</taxon>
        <taxon>Pleosporales</taxon>
        <taxon>Pleosporales incertae sedis</taxon>
        <taxon>Massariosphaeria</taxon>
    </lineage>
</organism>
<reference evidence="1 2" key="1">
    <citation type="submission" date="2020-01" db="EMBL/GenBank/DDBJ databases">
        <authorList>
            <consortium name="DOE Joint Genome Institute"/>
            <person name="Haridas S."/>
            <person name="Albert R."/>
            <person name="Binder M."/>
            <person name="Bloem J."/>
            <person name="Labutti K."/>
            <person name="Salamov A."/>
            <person name="Andreopoulos B."/>
            <person name="Baker S.E."/>
            <person name="Barry K."/>
            <person name="Bills G."/>
            <person name="Bluhm B.H."/>
            <person name="Cannon C."/>
            <person name="Castanera R."/>
            <person name="Culley D.E."/>
            <person name="Daum C."/>
            <person name="Ezra D."/>
            <person name="Gonzalez J.B."/>
            <person name="Henrissat B."/>
            <person name="Kuo A."/>
            <person name="Liang C."/>
            <person name="Lipzen A."/>
            <person name="Lutzoni F."/>
            <person name="Magnuson J."/>
            <person name="Mondo S."/>
            <person name="Nolan M."/>
            <person name="Ohm R."/>
            <person name="Pangilinan J."/>
            <person name="Park H.-J.H."/>
            <person name="Ramirez L."/>
            <person name="Alfaro M."/>
            <person name="Sun H."/>
            <person name="Tritt A."/>
            <person name="Yoshinaga Y."/>
            <person name="Zwiers L.-H.L."/>
            <person name="Turgeon B.G."/>
            <person name="Goodwin S.B."/>
            <person name="Spatafora J.W."/>
            <person name="Crous P.W."/>
            <person name="Grigoriev I.V."/>
        </authorList>
    </citation>
    <scope>NUCLEOTIDE SEQUENCE [LARGE SCALE GENOMIC DNA]</scope>
    <source>
        <strain evidence="1 2">CBS 611.86</strain>
    </source>
</reference>
<evidence type="ECO:0000313" key="2">
    <source>
        <dbReference type="Proteomes" id="UP000481861"/>
    </source>
</evidence>
<keyword evidence="2" id="KW-1185">Reference proteome</keyword>
<dbReference type="Proteomes" id="UP000481861">
    <property type="component" value="Unassembled WGS sequence"/>
</dbReference>
<gene>
    <name evidence="1" type="ORF">BDV95DRAFT_612339</name>
</gene>
<dbReference type="AlphaFoldDB" id="A0A7C8M7H3"/>
<proteinExistence type="predicted"/>
<name>A0A7C8M7H3_9PLEO</name>
<sequence length="261" mass="30411">MADQNSNSPFLNQPAELRVAVYQYLVPSTGSPPDRLHHTRLINRQTKEEYEREMIEDIKKHHADLIKRFSYIQPEIRAPTDYASTKELHLTITYSKIDPTAEGLSGFLDNILLALDPHIDYVYVNYINDGTDAADAADATLTGNRRRRARPDLSTICSNINMYFKCMKFPENRMRDHRALMRVEVRYNDGEVLSTQHAMLAVEIDRYDHWYKHLVCDADGRNPRAIVWKLQTPPPRAEENWTQVLAPRTRTEQIFASLRRR</sequence>
<comment type="caution">
    <text evidence="1">The sequence shown here is derived from an EMBL/GenBank/DDBJ whole genome shotgun (WGS) entry which is preliminary data.</text>
</comment>
<evidence type="ECO:0000313" key="1">
    <source>
        <dbReference type="EMBL" id="KAF2865762.1"/>
    </source>
</evidence>
<protein>
    <submittedName>
        <fullName evidence="1">Uncharacterized protein</fullName>
    </submittedName>
</protein>
<accession>A0A7C8M7H3</accession>